<dbReference type="Proteomes" id="UP001500827">
    <property type="component" value="Unassembled WGS sequence"/>
</dbReference>
<organism evidence="2 3">
    <name type="scientific">Sphingomonas limnosediminicola</name>
    <dbReference type="NCBI Taxonomy" id="940133"/>
    <lineage>
        <taxon>Bacteria</taxon>
        <taxon>Pseudomonadati</taxon>
        <taxon>Pseudomonadota</taxon>
        <taxon>Alphaproteobacteria</taxon>
        <taxon>Sphingomonadales</taxon>
        <taxon>Sphingomonadaceae</taxon>
        <taxon>Sphingomonas</taxon>
    </lineage>
</organism>
<feature type="chain" id="PRO_5045044404" description="DUF4402 domain-containing protein" evidence="1">
    <location>
        <begin position="23"/>
        <end position="172"/>
    </location>
</feature>
<keyword evidence="3" id="KW-1185">Reference proteome</keyword>
<reference evidence="3" key="1">
    <citation type="journal article" date="2019" name="Int. J. Syst. Evol. Microbiol.">
        <title>The Global Catalogue of Microorganisms (GCM) 10K type strain sequencing project: providing services to taxonomists for standard genome sequencing and annotation.</title>
        <authorList>
            <consortium name="The Broad Institute Genomics Platform"/>
            <consortium name="The Broad Institute Genome Sequencing Center for Infectious Disease"/>
            <person name="Wu L."/>
            <person name="Ma J."/>
        </authorList>
    </citation>
    <scope>NUCLEOTIDE SEQUENCE [LARGE SCALE GENOMIC DNA]</scope>
    <source>
        <strain evidence="3">JCM 17543</strain>
    </source>
</reference>
<name>A0ABP7KS87_9SPHN</name>
<sequence>MRFHVNLAAAAATLVVATPALAGPYTVTADAKGTVLQSLTLVNKADLDFGTVAPDFLVTDTVSVDADSGARTTAASKVVLLPGTFSRGIFEGAGTPGNTAQISLSQPAGGVISNGTQTLAATLKLDAVSAQPTVTIPVGGKFTVYVGGDFVIGANQASGLYVGQFDVTANYQ</sequence>
<dbReference type="InterPro" id="IPR025514">
    <property type="entry name" value="DUF4402"/>
</dbReference>
<evidence type="ECO:0000256" key="1">
    <source>
        <dbReference type="SAM" id="SignalP"/>
    </source>
</evidence>
<protein>
    <recommendedName>
        <fullName evidence="4">DUF4402 domain-containing protein</fullName>
    </recommendedName>
</protein>
<evidence type="ECO:0000313" key="2">
    <source>
        <dbReference type="EMBL" id="GAA3885959.1"/>
    </source>
</evidence>
<evidence type="ECO:0008006" key="4">
    <source>
        <dbReference type="Google" id="ProtNLM"/>
    </source>
</evidence>
<accession>A0ABP7KS87</accession>
<gene>
    <name evidence="2" type="ORF">GCM10022276_01310</name>
</gene>
<keyword evidence="1" id="KW-0732">Signal</keyword>
<evidence type="ECO:0000313" key="3">
    <source>
        <dbReference type="Proteomes" id="UP001500827"/>
    </source>
</evidence>
<dbReference type="RefSeq" id="WP_344697765.1">
    <property type="nucleotide sequence ID" value="NZ_BAABBM010000001.1"/>
</dbReference>
<proteinExistence type="predicted"/>
<comment type="caution">
    <text evidence="2">The sequence shown here is derived from an EMBL/GenBank/DDBJ whole genome shotgun (WGS) entry which is preliminary data.</text>
</comment>
<dbReference type="Pfam" id="PF14352">
    <property type="entry name" value="DUF4402"/>
    <property type="match status" value="1"/>
</dbReference>
<feature type="signal peptide" evidence="1">
    <location>
        <begin position="1"/>
        <end position="22"/>
    </location>
</feature>
<dbReference type="EMBL" id="BAABBM010000001">
    <property type="protein sequence ID" value="GAA3885959.1"/>
    <property type="molecule type" value="Genomic_DNA"/>
</dbReference>